<organism evidence="1 2">
    <name type="scientific">Emiliania huxleyi (strain CCMP1516)</name>
    <dbReference type="NCBI Taxonomy" id="280463"/>
    <lineage>
        <taxon>Eukaryota</taxon>
        <taxon>Haptista</taxon>
        <taxon>Haptophyta</taxon>
        <taxon>Prymnesiophyceae</taxon>
        <taxon>Isochrysidales</taxon>
        <taxon>Noelaerhabdaceae</taxon>
        <taxon>Emiliania</taxon>
    </lineage>
</organism>
<dbReference type="HOGENOM" id="CLU_2676260_0_0_1"/>
<dbReference type="KEGG" id="ehx:EMIHUDRAFT_236041"/>
<sequence length="75" mass="8334">MRPGVSGALIAQDVSRDWICRCGRKNKAEGTKGEAGGDETRSGDWTCPVCDQHNFAYKYNCNRGLERKGFPRRGV</sequence>
<dbReference type="InterPro" id="IPR036443">
    <property type="entry name" value="Znf_RanBP2_sf"/>
</dbReference>
<proteinExistence type="predicted"/>
<keyword evidence="2" id="KW-1185">Reference proteome</keyword>
<dbReference type="SUPFAM" id="SSF90209">
    <property type="entry name" value="Ran binding protein zinc finger-like"/>
    <property type="match status" value="1"/>
</dbReference>
<evidence type="ECO:0000313" key="2">
    <source>
        <dbReference type="Proteomes" id="UP000013827"/>
    </source>
</evidence>
<dbReference type="RefSeq" id="XP_005779737.1">
    <property type="nucleotide sequence ID" value="XM_005779680.1"/>
</dbReference>
<dbReference type="Proteomes" id="UP000013827">
    <property type="component" value="Unassembled WGS sequence"/>
</dbReference>
<reference evidence="2" key="1">
    <citation type="journal article" date="2013" name="Nature">
        <title>Pan genome of the phytoplankton Emiliania underpins its global distribution.</title>
        <authorList>
            <person name="Read B.A."/>
            <person name="Kegel J."/>
            <person name="Klute M.J."/>
            <person name="Kuo A."/>
            <person name="Lefebvre S.C."/>
            <person name="Maumus F."/>
            <person name="Mayer C."/>
            <person name="Miller J."/>
            <person name="Monier A."/>
            <person name="Salamov A."/>
            <person name="Young J."/>
            <person name="Aguilar M."/>
            <person name="Claverie J.M."/>
            <person name="Frickenhaus S."/>
            <person name="Gonzalez K."/>
            <person name="Herman E.K."/>
            <person name="Lin Y.C."/>
            <person name="Napier J."/>
            <person name="Ogata H."/>
            <person name="Sarno A.F."/>
            <person name="Shmutz J."/>
            <person name="Schroeder D."/>
            <person name="de Vargas C."/>
            <person name="Verret F."/>
            <person name="von Dassow P."/>
            <person name="Valentin K."/>
            <person name="Van de Peer Y."/>
            <person name="Wheeler G."/>
            <person name="Dacks J.B."/>
            <person name="Delwiche C.F."/>
            <person name="Dyhrman S.T."/>
            <person name="Glockner G."/>
            <person name="John U."/>
            <person name="Richards T."/>
            <person name="Worden A.Z."/>
            <person name="Zhang X."/>
            <person name="Grigoriev I.V."/>
            <person name="Allen A.E."/>
            <person name="Bidle K."/>
            <person name="Borodovsky M."/>
            <person name="Bowler C."/>
            <person name="Brownlee C."/>
            <person name="Cock J.M."/>
            <person name="Elias M."/>
            <person name="Gladyshev V.N."/>
            <person name="Groth M."/>
            <person name="Guda C."/>
            <person name="Hadaegh A."/>
            <person name="Iglesias-Rodriguez M.D."/>
            <person name="Jenkins J."/>
            <person name="Jones B.M."/>
            <person name="Lawson T."/>
            <person name="Leese F."/>
            <person name="Lindquist E."/>
            <person name="Lobanov A."/>
            <person name="Lomsadze A."/>
            <person name="Malik S.B."/>
            <person name="Marsh M.E."/>
            <person name="Mackinder L."/>
            <person name="Mock T."/>
            <person name="Mueller-Roeber B."/>
            <person name="Pagarete A."/>
            <person name="Parker M."/>
            <person name="Probert I."/>
            <person name="Quesneville H."/>
            <person name="Raines C."/>
            <person name="Rensing S.A."/>
            <person name="Riano-Pachon D.M."/>
            <person name="Richier S."/>
            <person name="Rokitta S."/>
            <person name="Shiraiwa Y."/>
            <person name="Soanes D.M."/>
            <person name="van der Giezen M."/>
            <person name="Wahlund T.M."/>
            <person name="Williams B."/>
            <person name="Wilson W."/>
            <person name="Wolfe G."/>
            <person name="Wurch L.L."/>
        </authorList>
    </citation>
    <scope>NUCLEOTIDE SEQUENCE</scope>
</reference>
<name>A0A0D3JUX3_EMIH1</name>
<evidence type="ECO:0008006" key="3">
    <source>
        <dbReference type="Google" id="ProtNLM"/>
    </source>
</evidence>
<evidence type="ECO:0000313" key="1">
    <source>
        <dbReference type="EnsemblProtists" id="EOD27308"/>
    </source>
</evidence>
<dbReference type="AlphaFoldDB" id="A0A0D3JUX3"/>
<dbReference type="PaxDb" id="2903-EOD27308"/>
<protein>
    <recommendedName>
        <fullName evidence="3">RanBP2-type domain-containing protein</fullName>
    </recommendedName>
</protein>
<reference evidence="1" key="2">
    <citation type="submission" date="2024-10" db="UniProtKB">
        <authorList>
            <consortium name="EnsemblProtists"/>
        </authorList>
    </citation>
    <scope>IDENTIFICATION</scope>
</reference>
<dbReference type="GeneID" id="17272853"/>
<dbReference type="EnsemblProtists" id="EOD27308">
    <property type="protein sequence ID" value="EOD27308"/>
    <property type="gene ID" value="EMIHUDRAFT_236041"/>
</dbReference>
<dbReference type="Gene3D" id="4.10.1060.10">
    <property type="entry name" value="Zinc finger, RanBP2-type"/>
    <property type="match status" value="1"/>
</dbReference>
<accession>A0A0D3JUX3</accession>